<keyword evidence="1" id="KW-1133">Transmembrane helix</keyword>
<evidence type="ECO:0000256" key="1">
    <source>
        <dbReference type="SAM" id="Phobius"/>
    </source>
</evidence>
<proteinExistence type="predicted"/>
<organism evidence="2 3">
    <name type="scientific">Bdellovibrio bacteriovorus (strain ATCC 15356 / DSM 50701 / NCIMB 9529 / HD100)</name>
    <dbReference type="NCBI Taxonomy" id="264462"/>
    <lineage>
        <taxon>Bacteria</taxon>
        <taxon>Pseudomonadati</taxon>
        <taxon>Bdellovibrionota</taxon>
        <taxon>Bdellovibrionia</taxon>
        <taxon>Bdellovibrionales</taxon>
        <taxon>Pseudobdellovibrionaceae</taxon>
        <taxon>Bdellovibrio</taxon>
    </lineage>
</organism>
<feature type="transmembrane region" description="Helical" evidence="1">
    <location>
        <begin position="46"/>
        <end position="64"/>
    </location>
</feature>
<reference evidence="2 3" key="1">
    <citation type="journal article" date="2004" name="Science">
        <title>A predator unmasked: life cycle of Bdellovibrio bacteriovorus from a genomic perspective.</title>
        <authorList>
            <person name="Rendulic S."/>
            <person name="Jagtap P."/>
            <person name="Rosinus A."/>
            <person name="Eppinger M."/>
            <person name="Baar C."/>
            <person name="Lanz C."/>
            <person name="Keller H."/>
            <person name="Lambert C."/>
            <person name="Evans K.J."/>
            <person name="Goesmann A."/>
            <person name="Meyer F."/>
            <person name="Sockett R.E."/>
            <person name="Schuster S.C."/>
        </authorList>
    </citation>
    <scope>NUCLEOTIDE SEQUENCE [LARGE SCALE GENOMIC DNA]</scope>
    <source>
        <strain evidence="3">ATCC 15356 / DSM 50701 / NCIMB 9529 / HD100</strain>
    </source>
</reference>
<dbReference type="GeneID" id="93013565"/>
<dbReference type="EMBL" id="BX842653">
    <property type="protein sequence ID" value="CAE80465.1"/>
    <property type="molecule type" value="Genomic_DNA"/>
</dbReference>
<dbReference type="STRING" id="264462.Bd2674"/>
<keyword evidence="1" id="KW-0472">Membrane</keyword>
<name>Q6MJU4_BDEBA</name>
<dbReference type="eggNOG" id="COG1585">
    <property type="taxonomic scope" value="Bacteria"/>
</dbReference>
<feature type="transmembrane region" description="Helical" evidence="1">
    <location>
        <begin position="7"/>
        <end position="40"/>
    </location>
</feature>
<accession>Q6MJU4</accession>
<dbReference type="HOGENOM" id="CLU_116732_0_0_7"/>
<dbReference type="KEGG" id="bba:Bd2674"/>
<dbReference type="RefSeq" id="WP_011165068.1">
    <property type="nucleotide sequence ID" value="NC_005363.1"/>
</dbReference>
<sequence>METWIMWFVLAGLVLGLELLTGTFYLVVISIGMAAAGISALLGANVSLQAIIAAVIWVVCTLILRKSRFGKPRHVQSESDPNVNIDIGQTIKVDAWSSENTARATYRGAMWDVELISGEASAGTFVIREVRGNRLFVAKP</sequence>
<dbReference type="AlphaFoldDB" id="Q6MJU4"/>
<evidence type="ECO:0000313" key="2">
    <source>
        <dbReference type="EMBL" id="CAE80465.1"/>
    </source>
</evidence>
<gene>
    <name evidence="2" type="ordered locus">Bd2674</name>
</gene>
<dbReference type="Proteomes" id="UP000008080">
    <property type="component" value="Chromosome"/>
</dbReference>
<evidence type="ECO:0000313" key="3">
    <source>
        <dbReference type="Proteomes" id="UP000008080"/>
    </source>
</evidence>
<keyword evidence="3" id="KW-1185">Reference proteome</keyword>
<protein>
    <submittedName>
        <fullName evidence="2">Putative membrane protein</fullName>
    </submittedName>
</protein>
<keyword evidence="1" id="KW-0812">Transmembrane</keyword>